<evidence type="ECO:0000256" key="3">
    <source>
        <dbReference type="ARBA" id="ARBA00022741"/>
    </source>
</evidence>
<dbReference type="GO" id="GO:0005524">
    <property type="term" value="F:ATP binding"/>
    <property type="evidence" value="ECO:0007669"/>
    <property type="project" value="UniProtKB-KW"/>
</dbReference>
<evidence type="ECO:0000313" key="6">
    <source>
        <dbReference type="EMBL" id="MFD1720388.1"/>
    </source>
</evidence>
<feature type="domain" description="ABC transporter" evidence="5">
    <location>
        <begin position="7"/>
        <end position="237"/>
    </location>
</feature>
<evidence type="ECO:0000259" key="5">
    <source>
        <dbReference type="PROSITE" id="PS50893"/>
    </source>
</evidence>
<dbReference type="SMART" id="SM00382">
    <property type="entry name" value="AAA"/>
    <property type="match status" value="1"/>
</dbReference>
<organism evidence="6 7">
    <name type="scientific">Amnibacterium endophyticum</name>
    <dbReference type="NCBI Taxonomy" id="2109337"/>
    <lineage>
        <taxon>Bacteria</taxon>
        <taxon>Bacillati</taxon>
        <taxon>Actinomycetota</taxon>
        <taxon>Actinomycetes</taxon>
        <taxon>Micrococcales</taxon>
        <taxon>Microbacteriaceae</taxon>
        <taxon>Amnibacterium</taxon>
    </lineage>
</organism>
<evidence type="ECO:0000256" key="2">
    <source>
        <dbReference type="ARBA" id="ARBA00022448"/>
    </source>
</evidence>
<protein>
    <submittedName>
        <fullName evidence="6">ABC transporter ATP-binding protein</fullName>
    </submittedName>
</protein>
<name>A0ABW4LC76_9MICO</name>
<evidence type="ECO:0000256" key="1">
    <source>
        <dbReference type="ARBA" id="ARBA00005417"/>
    </source>
</evidence>
<dbReference type="PANTHER" id="PTHR43335">
    <property type="entry name" value="ABC TRANSPORTER, ATP-BINDING PROTEIN"/>
    <property type="match status" value="1"/>
</dbReference>
<dbReference type="InterPro" id="IPR003439">
    <property type="entry name" value="ABC_transporter-like_ATP-bd"/>
</dbReference>
<dbReference type="Gene3D" id="3.40.50.300">
    <property type="entry name" value="P-loop containing nucleotide triphosphate hydrolases"/>
    <property type="match status" value="1"/>
</dbReference>
<dbReference type="EMBL" id="JBHUEA010000002">
    <property type="protein sequence ID" value="MFD1720388.1"/>
    <property type="molecule type" value="Genomic_DNA"/>
</dbReference>
<gene>
    <name evidence="6" type="ORF">ACFSBI_02400</name>
</gene>
<dbReference type="SUPFAM" id="SSF52540">
    <property type="entry name" value="P-loop containing nucleoside triphosphate hydrolases"/>
    <property type="match status" value="1"/>
</dbReference>
<keyword evidence="4 6" id="KW-0067">ATP-binding</keyword>
<sequence>MQTDEGIVVDGVRRSFGPVHAVADASFTARPGRVTALIGPNGAGKTTLMLMLATLLAPDAGTIRIAGADPLVDPAAVRARMGWMPDVLGSWAALTTRATLELTGRLYRLPKPRAAARAQELIELVGLQPLADQPTRVLSRGQKQRLSLARALVHDPGVLLLDEPASGLDPAARVELRVLVRRLAGEGRTLLVSSHVLADLEEMADDAVYLQSGATVAAERVAAVRERARLWRVRATDDAALEAALGSRPGVQRDHLGVLVPVLDEHAAADLLADLVGRGVRITAFAPAAGEFERTFLTLTEEQHA</sequence>
<dbReference type="InterPro" id="IPR027417">
    <property type="entry name" value="P-loop_NTPase"/>
</dbReference>
<evidence type="ECO:0000256" key="4">
    <source>
        <dbReference type="ARBA" id="ARBA00022840"/>
    </source>
</evidence>
<dbReference type="Pfam" id="PF00005">
    <property type="entry name" value="ABC_tran"/>
    <property type="match status" value="1"/>
</dbReference>
<dbReference type="PROSITE" id="PS50893">
    <property type="entry name" value="ABC_TRANSPORTER_2"/>
    <property type="match status" value="1"/>
</dbReference>
<reference evidence="7" key="1">
    <citation type="journal article" date="2019" name="Int. J. Syst. Evol. Microbiol.">
        <title>The Global Catalogue of Microorganisms (GCM) 10K type strain sequencing project: providing services to taxonomists for standard genome sequencing and annotation.</title>
        <authorList>
            <consortium name="The Broad Institute Genomics Platform"/>
            <consortium name="The Broad Institute Genome Sequencing Center for Infectious Disease"/>
            <person name="Wu L."/>
            <person name="Ma J."/>
        </authorList>
    </citation>
    <scope>NUCLEOTIDE SEQUENCE [LARGE SCALE GENOMIC DNA]</scope>
    <source>
        <strain evidence="7">CGMCC 1.12471</strain>
    </source>
</reference>
<keyword evidence="7" id="KW-1185">Reference proteome</keyword>
<keyword evidence="3" id="KW-0547">Nucleotide-binding</keyword>
<proteinExistence type="inferred from homology"/>
<evidence type="ECO:0000313" key="7">
    <source>
        <dbReference type="Proteomes" id="UP001597347"/>
    </source>
</evidence>
<comment type="similarity">
    <text evidence="1">Belongs to the ABC transporter superfamily.</text>
</comment>
<accession>A0ABW4LC76</accession>
<dbReference type="RefSeq" id="WP_377931649.1">
    <property type="nucleotide sequence ID" value="NZ_JBHUEA010000002.1"/>
</dbReference>
<dbReference type="Proteomes" id="UP001597347">
    <property type="component" value="Unassembled WGS sequence"/>
</dbReference>
<dbReference type="InterPro" id="IPR003593">
    <property type="entry name" value="AAA+_ATPase"/>
</dbReference>
<comment type="caution">
    <text evidence="6">The sequence shown here is derived from an EMBL/GenBank/DDBJ whole genome shotgun (WGS) entry which is preliminary data.</text>
</comment>
<keyword evidence="2" id="KW-0813">Transport</keyword>
<dbReference type="PANTHER" id="PTHR43335:SF4">
    <property type="entry name" value="ABC TRANSPORTER, ATP-BINDING PROTEIN"/>
    <property type="match status" value="1"/>
</dbReference>